<keyword evidence="1" id="KW-0732">Signal</keyword>
<name>A0A8J1XWS4_OWEFU</name>
<accession>A0A8J1XWS4</accession>
<dbReference type="OrthoDB" id="289247at2759"/>
<dbReference type="Gene3D" id="1.10.238.10">
    <property type="entry name" value="EF-hand"/>
    <property type="match status" value="1"/>
</dbReference>
<sequence length="167" mass="19276">MAINNLISVAIAICLVSITTIQGNNGSGRRGAKDHIHIEIDPQDDKSIKEANEDVEHIEDHYDGKVKLDYKSMTTEERLWHFFTQHDFNNDEYLDGLELYHAWGERVSLPNDAHGLDHNSEKYKNSVEKAYERLTAGIDRILSKYDINKDGYLEYVEYLQMGSRGMR</sequence>
<reference evidence="4" key="1">
    <citation type="submission" date="2022-03" db="EMBL/GenBank/DDBJ databases">
        <authorList>
            <person name="Martin C."/>
        </authorList>
    </citation>
    <scope>NUCLEOTIDE SEQUENCE</scope>
</reference>
<evidence type="ECO:0000313" key="5">
    <source>
        <dbReference type="Proteomes" id="UP000749559"/>
    </source>
</evidence>
<evidence type="ECO:0000256" key="2">
    <source>
        <dbReference type="ARBA" id="ARBA00022737"/>
    </source>
</evidence>
<protein>
    <submittedName>
        <fullName evidence="4">Uncharacterized protein</fullName>
    </submittedName>
</protein>
<dbReference type="PANTHER" id="PTHR23104:SF17">
    <property type="entry name" value="EF-HAND DOMAIN-CONTAINING PROTEIN"/>
    <property type="match status" value="1"/>
</dbReference>
<proteinExistence type="predicted"/>
<organism evidence="4 5">
    <name type="scientific">Owenia fusiformis</name>
    <name type="common">Polychaete worm</name>
    <dbReference type="NCBI Taxonomy" id="6347"/>
    <lineage>
        <taxon>Eukaryota</taxon>
        <taxon>Metazoa</taxon>
        <taxon>Spiralia</taxon>
        <taxon>Lophotrochozoa</taxon>
        <taxon>Annelida</taxon>
        <taxon>Polychaeta</taxon>
        <taxon>Sedentaria</taxon>
        <taxon>Canalipalpata</taxon>
        <taxon>Sabellida</taxon>
        <taxon>Oweniida</taxon>
        <taxon>Oweniidae</taxon>
        <taxon>Owenia</taxon>
    </lineage>
</organism>
<dbReference type="EMBL" id="CAIIXF020000008">
    <property type="protein sequence ID" value="CAH1791973.1"/>
    <property type="molecule type" value="Genomic_DNA"/>
</dbReference>
<gene>
    <name evidence="4" type="ORF">OFUS_LOCUS17002</name>
</gene>
<dbReference type="InterPro" id="IPR011992">
    <property type="entry name" value="EF-hand-dom_pair"/>
</dbReference>
<dbReference type="PROSITE" id="PS00018">
    <property type="entry name" value="EF_HAND_1"/>
    <property type="match status" value="1"/>
</dbReference>
<dbReference type="InterPro" id="IPR052110">
    <property type="entry name" value="MCFD2-like"/>
</dbReference>
<dbReference type="PANTHER" id="PTHR23104">
    <property type="entry name" value="MULTIPLE COAGULATION FACTOR DEFICIENCY PROTEIN 2 NEURAL STEM CELL DERIVED NEURONAL SURVIVAL PROTEIN"/>
    <property type="match status" value="1"/>
</dbReference>
<dbReference type="SUPFAM" id="SSF47473">
    <property type="entry name" value="EF-hand"/>
    <property type="match status" value="1"/>
</dbReference>
<dbReference type="Proteomes" id="UP000749559">
    <property type="component" value="Unassembled WGS sequence"/>
</dbReference>
<keyword evidence="5" id="KW-1185">Reference proteome</keyword>
<comment type="caution">
    <text evidence="4">The sequence shown here is derived from an EMBL/GenBank/DDBJ whole genome shotgun (WGS) entry which is preliminary data.</text>
</comment>
<evidence type="ECO:0000256" key="3">
    <source>
        <dbReference type="ARBA" id="ARBA00022837"/>
    </source>
</evidence>
<evidence type="ECO:0000256" key="1">
    <source>
        <dbReference type="ARBA" id="ARBA00022729"/>
    </source>
</evidence>
<dbReference type="InterPro" id="IPR018247">
    <property type="entry name" value="EF_Hand_1_Ca_BS"/>
</dbReference>
<evidence type="ECO:0000313" key="4">
    <source>
        <dbReference type="EMBL" id="CAH1791973.1"/>
    </source>
</evidence>
<keyword evidence="3" id="KW-0106">Calcium</keyword>
<keyword evidence="2" id="KW-0677">Repeat</keyword>
<dbReference type="AlphaFoldDB" id="A0A8J1XWS4"/>